<name>A0A329MIJ1_9BACL</name>
<dbReference type="Proteomes" id="UP000250369">
    <property type="component" value="Unassembled WGS sequence"/>
</dbReference>
<proteinExistence type="predicted"/>
<dbReference type="AlphaFoldDB" id="A0A329MIJ1"/>
<comment type="caution">
    <text evidence="1">The sequence shown here is derived from an EMBL/GenBank/DDBJ whole genome shotgun (WGS) entry which is preliminary data.</text>
</comment>
<sequence>MSIDRQKPAFSEKIMHMWIANIRENRFVDEMDVFGLLCTCGKVAFEQKLLDSRGVATFDEKKTGGSTSCAAASCVPETEGRMKAWKGGGQTDSVRNFSGIYQFNMPLEERFLS</sequence>
<evidence type="ECO:0000313" key="1">
    <source>
        <dbReference type="EMBL" id="RAV19530.1"/>
    </source>
</evidence>
<organism evidence="1 2">
    <name type="scientific">Paenibacillus contaminans</name>
    <dbReference type="NCBI Taxonomy" id="450362"/>
    <lineage>
        <taxon>Bacteria</taxon>
        <taxon>Bacillati</taxon>
        <taxon>Bacillota</taxon>
        <taxon>Bacilli</taxon>
        <taxon>Bacillales</taxon>
        <taxon>Paenibacillaceae</taxon>
        <taxon>Paenibacillus</taxon>
    </lineage>
</organism>
<gene>
    <name evidence="1" type="ORF">DQG23_21335</name>
</gene>
<protein>
    <submittedName>
        <fullName evidence="1">Uncharacterized protein</fullName>
    </submittedName>
</protein>
<reference evidence="1 2" key="1">
    <citation type="journal article" date="2009" name="Int. J. Syst. Evol. Microbiol.">
        <title>Paenibacillus contaminans sp. nov., isolated from a contaminated laboratory plate.</title>
        <authorList>
            <person name="Chou J.H."/>
            <person name="Lee J.H."/>
            <person name="Lin M.C."/>
            <person name="Chang P.S."/>
            <person name="Arun A.B."/>
            <person name="Young C.C."/>
            <person name="Chen W.M."/>
        </authorList>
    </citation>
    <scope>NUCLEOTIDE SEQUENCE [LARGE SCALE GENOMIC DNA]</scope>
    <source>
        <strain evidence="1 2">CKOBP-6</strain>
    </source>
</reference>
<dbReference type="EMBL" id="QMFB01000012">
    <property type="protein sequence ID" value="RAV19530.1"/>
    <property type="molecule type" value="Genomic_DNA"/>
</dbReference>
<keyword evidence="2" id="KW-1185">Reference proteome</keyword>
<evidence type="ECO:0000313" key="2">
    <source>
        <dbReference type="Proteomes" id="UP000250369"/>
    </source>
</evidence>
<accession>A0A329MIJ1</accession>